<dbReference type="Gene3D" id="3.40.50.850">
    <property type="entry name" value="Isochorismatase-like"/>
    <property type="match status" value="1"/>
</dbReference>
<dbReference type="OrthoDB" id="3249428at2759"/>
<dbReference type="Proteomes" id="UP000076798">
    <property type="component" value="Unassembled WGS sequence"/>
</dbReference>
<dbReference type="CDD" id="cd00431">
    <property type="entry name" value="cysteine_hydrolases"/>
    <property type="match status" value="1"/>
</dbReference>
<dbReference type="InterPro" id="IPR000868">
    <property type="entry name" value="Isochorismatase-like_dom"/>
</dbReference>
<protein>
    <submittedName>
        <fullName evidence="4">Isochorismatase hydrolase</fullName>
    </submittedName>
</protein>
<proteinExistence type="inferred from homology"/>
<feature type="domain" description="Isochorismatase-like" evidence="3">
    <location>
        <begin position="9"/>
        <end position="195"/>
    </location>
</feature>
<dbReference type="PANTHER" id="PTHR43540:SF16">
    <property type="entry name" value="ISOCHORISMATASE-LIKE DOMAIN-CONTAINING PROTEIN"/>
    <property type="match status" value="1"/>
</dbReference>
<evidence type="ECO:0000256" key="2">
    <source>
        <dbReference type="ARBA" id="ARBA00022801"/>
    </source>
</evidence>
<dbReference type="AlphaFoldDB" id="A0A165ZS27"/>
<evidence type="ECO:0000256" key="1">
    <source>
        <dbReference type="ARBA" id="ARBA00006336"/>
    </source>
</evidence>
<name>A0A165ZS27_9AGAM</name>
<dbReference type="GO" id="GO:0016787">
    <property type="term" value="F:hydrolase activity"/>
    <property type="evidence" value="ECO:0007669"/>
    <property type="project" value="UniProtKB-KW"/>
</dbReference>
<evidence type="ECO:0000259" key="3">
    <source>
        <dbReference type="Pfam" id="PF00857"/>
    </source>
</evidence>
<evidence type="ECO:0000313" key="4">
    <source>
        <dbReference type="EMBL" id="KZT34579.1"/>
    </source>
</evidence>
<accession>A0A165ZS27</accession>
<dbReference type="SUPFAM" id="SSF52499">
    <property type="entry name" value="Isochorismatase-like hydrolases"/>
    <property type="match status" value="1"/>
</dbReference>
<dbReference type="EMBL" id="KV428174">
    <property type="protein sequence ID" value="KZT34579.1"/>
    <property type="molecule type" value="Genomic_DNA"/>
</dbReference>
<gene>
    <name evidence="4" type="ORF">SISSUDRAFT_1026436</name>
</gene>
<dbReference type="Pfam" id="PF00857">
    <property type="entry name" value="Isochorismatase"/>
    <property type="match status" value="1"/>
</dbReference>
<keyword evidence="5" id="KW-1185">Reference proteome</keyword>
<dbReference type="STRING" id="1314776.A0A165ZS27"/>
<reference evidence="4 5" key="1">
    <citation type="journal article" date="2016" name="Mol. Biol. Evol.">
        <title>Comparative Genomics of Early-Diverging Mushroom-Forming Fungi Provides Insights into the Origins of Lignocellulose Decay Capabilities.</title>
        <authorList>
            <person name="Nagy L.G."/>
            <person name="Riley R."/>
            <person name="Tritt A."/>
            <person name="Adam C."/>
            <person name="Daum C."/>
            <person name="Floudas D."/>
            <person name="Sun H."/>
            <person name="Yadav J.S."/>
            <person name="Pangilinan J."/>
            <person name="Larsson K.H."/>
            <person name="Matsuura K."/>
            <person name="Barry K."/>
            <person name="Labutti K."/>
            <person name="Kuo R."/>
            <person name="Ohm R.A."/>
            <person name="Bhattacharya S.S."/>
            <person name="Shirouzu T."/>
            <person name="Yoshinaga Y."/>
            <person name="Martin F.M."/>
            <person name="Grigoriev I.V."/>
            <person name="Hibbett D.S."/>
        </authorList>
    </citation>
    <scope>NUCLEOTIDE SEQUENCE [LARGE SCALE GENOMIC DNA]</scope>
    <source>
        <strain evidence="4 5">HHB10207 ss-3</strain>
    </source>
</reference>
<dbReference type="PANTHER" id="PTHR43540">
    <property type="entry name" value="PEROXYUREIDOACRYLATE/UREIDOACRYLATE AMIDOHYDROLASE-RELATED"/>
    <property type="match status" value="1"/>
</dbReference>
<sequence length="209" mass="23375">MSTYPTNKTAVILMDPYNDFLLPGGKVYPRLEANLQSVGLLPRLHKLVAFVRELKIPIFYAMHRQYREGDWKDFQNPTAMNLQIVATKTFEKGSWGAKFVEGLEPDIGAGDVVVTQHWNSSGFANTNLDLELRQHGITRVALAGLVSNTCLETTGRYAVELGYHTTMLKDCTAGFTQEQLDVAINIAYPLFAHAVLTLEEWLDEVKKAA</sequence>
<evidence type="ECO:0000313" key="5">
    <source>
        <dbReference type="Proteomes" id="UP000076798"/>
    </source>
</evidence>
<dbReference type="InterPro" id="IPR036380">
    <property type="entry name" value="Isochorismatase-like_sf"/>
</dbReference>
<organism evidence="4 5">
    <name type="scientific">Sistotremastrum suecicum HHB10207 ss-3</name>
    <dbReference type="NCBI Taxonomy" id="1314776"/>
    <lineage>
        <taxon>Eukaryota</taxon>
        <taxon>Fungi</taxon>
        <taxon>Dikarya</taxon>
        <taxon>Basidiomycota</taxon>
        <taxon>Agaricomycotina</taxon>
        <taxon>Agaricomycetes</taxon>
        <taxon>Sistotremastrales</taxon>
        <taxon>Sistotremastraceae</taxon>
        <taxon>Sistotremastrum</taxon>
    </lineage>
</organism>
<dbReference type="InterPro" id="IPR050272">
    <property type="entry name" value="Isochorismatase-like_hydrls"/>
</dbReference>
<keyword evidence="2 4" id="KW-0378">Hydrolase</keyword>
<comment type="similarity">
    <text evidence="1">Belongs to the isochorismatase family.</text>
</comment>